<keyword evidence="2" id="KW-1185">Reference proteome</keyword>
<reference evidence="1 2" key="1">
    <citation type="submission" date="2023-03" db="EMBL/GenBank/DDBJ databases">
        <title>NovoSphingobium album sp. nov. isolated from polycyclic aromatic hydrocarbons- and heavy-metal polluted soil.</title>
        <authorList>
            <person name="Liu Z."/>
            <person name="Wang K."/>
        </authorList>
    </citation>
    <scope>NUCLEOTIDE SEQUENCE [LARGE SCALE GENOMIC DNA]</scope>
    <source>
        <strain evidence="1 2">H3SJ31-1</strain>
    </source>
</reference>
<accession>A0ABT5WUR9</accession>
<sequence>MISNVDVQVLVKDMSQKIKLLEEAEAHVAAAHMEAAIEALYRQFNMERNPSEFE</sequence>
<protein>
    <submittedName>
        <fullName evidence="1">Uncharacterized protein</fullName>
    </submittedName>
</protein>
<dbReference type="EMBL" id="JARESE010000062">
    <property type="protein sequence ID" value="MDE8653623.1"/>
    <property type="molecule type" value="Genomic_DNA"/>
</dbReference>
<name>A0ABT5WUR9_9SPHN</name>
<gene>
    <name evidence="1" type="ORF">PYV00_18135</name>
</gene>
<evidence type="ECO:0000313" key="1">
    <source>
        <dbReference type="EMBL" id="MDE8653623.1"/>
    </source>
</evidence>
<organism evidence="1 2">
    <name type="scientific">Novosphingobium album</name>
    <name type="common">ex Liu et al. 2023</name>
    <dbReference type="NCBI Taxonomy" id="3031130"/>
    <lineage>
        <taxon>Bacteria</taxon>
        <taxon>Pseudomonadati</taxon>
        <taxon>Pseudomonadota</taxon>
        <taxon>Alphaproteobacteria</taxon>
        <taxon>Sphingomonadales</taxon>
        <taxon>Sphingomonadaceae</taxon>
        <taxon>Novosphingobium</taxon>
    </lineage>
</organism>
<dbReference type="Proteomes" id="UP001216253">
    <property type="component" value="Unassembled WGS sequence"/>
</dbReference>
<comment type="caution">
    <text evidence="1">The sequence shown here is derived from an EMBL/GenBank/DDBJ whole genome shotgun (WGS) entry which is preliminary data.</text>
</comment>
<evidence type="ECO:0000313" key="2">
    <source>
        <dbReference type="Proteomes" id="UP001216253"/>
    </source>
</evidence>
<proteinExistence type="predicted"/>